<dbReference type="GO" id="GO:0030170">
    <property type="term" value="F:pyridoxal phosphate binding"/>
    <property type="evidence" value="ECO:0007669"/>
    <property type="project" value="InterPro"/>
</dbReference>
<dbReference type="PANTHER" id="PTHR43713">
    <property type="entry name" value="GLUTAMATE-1-SEMIALDEHYDE 2,1-AMINOMUTASE"/>
    <property type="match status" value="1"/>
</dbReference>
<dbReference type="AlphaFoldDB" id="A0A9W7G8A2"/>
<dbReference type="InterPro" id="IPR015422">
    <property type="entry name" value="PyrdxlP-dep_Trfase_small"/>
</dbReference>
<evidence type="ECO:0008006" key="5">
    <source>
        <dbReference type="Google" id="ProtNLM"/>
    </source>
</evidence>
<dbReference type="GO" id="GO:0008483">
    <property type="term" value="F:transaminase activity"/>
    <property type="evidence" value="ECO:0007669"/>
    <property type="project" value="InterPro"/>
</dbReference>
<dbReference type="OrthoDB" id="425114at2759"/>
<dbReference type="SUPFAM" id="SSF53383">
    <property type="entry name" value="PLP-dependent transferases"/>
    <property type="match status" value="1"/>
</dbReference>
<name>A0A9W7G8A2_9STRA</name>
<dbReference type="InterPro" id="IPR049704">
    <property type="entry name" value="Aminotrans_3_PPA_site"/>
</dbReference>
<organism evidence="3 4">
    <name type="scientific">Triparma retinervis</name>
    <dbReference type="NCBI Taxonomy" id="2557542"/>
    <lineage>
        <taxon>Eukaryota</taxon>
        <taxon>Sar</taxon>
        <taxon>Stramenopiles</taxon>
        <taxon>Ochrophyta</taxon>
        <taxon>Bolidophyceae</taxon>
        <taxon>Parmales</taxon>
        <taxon>Triparmaceae</taxon>
        <taxon>Triparma</taxon>
    </lineage>
</organism>
<keyword evidence="2" id="KW-0663">Pyridoxal phosphate</keyword>
<proteinExistence type="predicted"/>
<dbReference type="Gene3D" id="3.40.640.10">
    <property type="entry name" value="Type I PLP-dependent aspartate aminotransferase-like (Major domain)"/>
    <property type="match status" value="1"/>
</dbReference>
<reference evidence="3" key="1">
    <citation type="submission" date="2022-07" db="EMBL/GenBank/DDBJ databases">
        <title>Genome analysis of Parmales, a sister group of diatoms, reveals the evolutionary specialization of diatoms from phago-mixotrophs to photoautotrophs.</title>
        <authorList>
            <person name="Ban H."/>
            <person name="Sato S."/>
            <person name="Yoshikawa S."/>
            <person name="Kazumasa Y."/>
            <person name="Nakamura Y."/>
            <person name="Ichinomiya M."/>
            <person name="Saitoh K."/>
            <person name="Sato N."/>
            <person name="Blanc-Mathieu R."/>
            <person name="Endo H."/>
            <person name="Kuwata A."/>
            <person name="Ogata H."/>
        </authorList>
    </citation>
    <scope>NUCLEOTIDE SEQUENCE</scope>
</reference>
<dbReference type="PANTHER" id="PTHR43713:SF3">
    <property type="entry name" value="GLUTAMATE-1-SEMIALDEHYDE 2,1-AMINOMUTASE 1, CHLOROPLASTIC-RELATED"/>
    <property type="match status" value="1"/>
</dbReference>
<dbReference type="InterPro" id="IPR015424">
    <property type="entry name" value="PyrdxlP-dep_Trfase"/>
</dbReference>
<comment type="caution">
    <text evidence="3">The sequence shown here is derived from an EMBL/GenBank/DDBJ whole genome shotgun (WGS) entry which is preliminary data.</text>
</comment>
<gene>
    <name evidence="3" type="ORF">TrRE_jg9654</name>
</gene>
<dbReference type="Proteomes" id="UP001165082">
    <property type="component" value="Unassembled WGS sequence"/>
</dbReference>
<protein>
    <recommendedName>
        <fullName evidence="5">Glutamate-1-semialdehyde 2,1-aminomutase</fullName>
    </recommendedName>
</protein>
<evidence type="ECO:0000256" key="1">
    <source>
        <dbReference type="ARBA" id="ARBA00001933"/>
    </source>
</evidence>
<sequence>MVNVGRCPVGGVLFYRTLFSALKVAFLPPTSPLSPDVSFVLSLLPLTLNVPLPSNLLDEVCYLSLGFAVLILPEVYRKLLTLCAMHVASIAPPYVSTVLGSFSHSDDACLRADGAPDDVAEQRKKAFADLIDKLAKLFPKSSKIYDEIDGRFSDIRFFDVKKVFFPFREMAKKLSVCVVATKTDGPYLVDADGHKILDVSGSYGVNVIGYEGFKSIGNRAHKETLNDLGPVLGPIHPDLRGALSMLSDVSGQPECSLHMSGTEAVMCATRLARFNTKKKFIVTFGAAYHGWYDAVQPGVGNERPVPDIIVLKDQSPVSLQVIRSRAHEIAAVIVNPLQAFTPNQPPPSDGTLIGKVRDSGVTNAREDFRKWLLKLRATCSKTGVVLIFDEVYTGFRLAPGGAQEYFNVKADMICYGKALAGGMPIGAVCGPAELMRRYDPDHPLRLCYLVGTFSAHPSIVTMTKKFLEDVKKIDYQKKHDEGHPVRLAHFASVWLFQYTEPGRFHWLMQYYLRSRMVNLAWVGTGRLSFSLDFNQEHLSTLRASILLACQDMEDGGWWWTSGPNHSSVIKKMVNKEIAWSLTVSAGRKIRAMLGLGRGAGGNRKKAI</sequence>
<dbReference type="InterPro" id="IPR015421">
    <property type="entry name" value="PyrdxlP-dep_Trfase_major"/>
</dbReference>
<evidence type="ECO:0000313" key="3">
    <source>
        <dbReference type="EMBL" id="GMI36751.1"/>
    </source>
</evidence>
<dbReference type="Gene3D" id="3.90.1150.10">
    <property type="entry name" value="Aspartate Aminotransferase, domain 1"/>
    <property type="match status" value="1"/>
</dbReference>
<dbReference type="InterPro" id="IPR005814">
    <property type="entry name" value="Aminotrans_3"/>
</dbReference>
<dbReference type="EMBL" id="BRXZ01007955">
    <property type="protein sequence ID" value="GMI36751.1"/>
    <property type="molecule type" value="Genomic_DNA"/>
</dbReference>
<dbReference type="PROSITE" id="PS00600">
    <property type="entry name" value="AA_TRANSFER_CLASS_3"/>
    <property type="match status" value="1"/>
</dbReference>
<evidence type="ECO:0000256" key="2">
    <source>
        <dbReference type="ARBA" id="ARBA00022898"/>
    </source>
</evidence>
<keyword evidence="4" id="KW-1185">Reference proteome</keyword>
<accession>A0A9W7G8A2</accession>
<evidence type="ECO:0000313" key="4">
    <source>
        <dbReference type="Proteomes" id="UP001165082"/>
    </source>
</evidence>
<comment type="cofactor">
    <cofactor evidence="1">
        <name>pyridoxal 5'-phosphate</name>
        <dbReference type="ChEBI" id="CHEBI:597326"/>
    </cofactor>
</comment>
<dbReference type="Pfam" id="PF00202">
    <property type="entry name" value="Aminotran_3"/>
    <property type="match status" value="1"/>
</dbReference>